<dbReference type="KEGG" id="tcm:HL41_04720"/>
<dbReference type="AlphaFoldDB" id="A0A075WTE7"/>
<accession>A0A075WTE7</accession>
<gene>
    <name evidence="1" type="ORF">HL41_04720</name>
</gene>
<protein>
    <submittedName>
        <fullName evidence="1">Uncharacterized protein</fullName>
    </submittedName>
</protein>
<dbReference type="eggNOG" id="ENOG50344J0">
    <property type="taxonomic scope" value="Bacteria"/>
</dbReference>
<evidence type="ECO:0000313" key="2">
    <source>
        <dbReference type="Proteomes" id="UP000028481"/>
    </source>
</evidence>
<dbReference type="STRING" id="289377.HL41_04720"/>
<dbReference type="HOGENOM" id="CLU_1229402_0_0_0"/>
<dbReference type="Proteomes" id="UP000028481">
    <property type="component" value="Chromosome"/>
</dbReference>
<dbReference type="OrthoDB" id="9781626at2"/>
<keyword evidence="2" id="KW-1185">Reference proteome</keyword>
<sequence length="225" mass="27017">MKFYTLEWIKELFKEFVKSENSFFIEEKGVGFEPRFFFWALLHIYKKQSLPEIFKALKVDLEELETLFNRQEFDFMFLVDLLRKEFSFWFRDILLHKDFQSPDLLRIAWEFLMLEEQLRKQIQIPLLDRLKKLILDAEEIIEKGSSSETTFNERQFLRLLRFFNAVETLESSLSARLVERAKEVENKLNLGFKSDISPLSEEEKKVFYQNLMQGLKQIGGSLDGR</sequence>
<name>A0A075WTE7_9BACT</name>
<dbReference type="PaxDb" id="289377-HL41_04720"/>
<dbReference type="EMBL" id="CP008796">
    <property type="protein sequence ID" value="AIH04121.1"/>
    <property type="molecule type" value="Genomic_DNA"/>
</dbReference>
<organism evidence="1 2">
    <name type="scientific">Thermodesulfobacterium commune DSM 2178</name>
    <dbReference type="NCBI Taxonomy" id="289377"/>
    <lineage>
        <taxon>Bacteria</taxon>
        <taxon>Pseudomonadati</taxon>
        <taxon>Thermodesulfobacteriota</taxon>
        <taxon>Thermodesulfobacteria</taxon>
        <taxon>Thermodesulfobacteriales</taxon>
        <taxon>Thermodesulfobacteriaceae</taxon>
        <taxon>Thermodesulfobacterium</taxon>
    </lineage>
</organism>
<reference evidence="1 2" key="1">
    <citation type="journal article" date="2015" name="Genome Announc.">
        <title>Genome Sequence of a Sulfate-Reducing Thermophilic Bacterium, Thermodesulfobacterium commune DSM 2178T (Phylum Thermodesulfobacteria).</title>
        <authorList>
            <person name="Bhatnagar S."/>
            <person name="Badger J.H."/>
            <person name="Madupu R."/>
            <person name="Khouri H.M."/>
            <person name="O'Connor E.M."/>
            <person name="Robb F.T."/>
            <person name="Ward N.L."/>
            <person name="Eisen J.A."/>
        </authorList>
    </citation>
    <scope>NUCLEOTIDE SEQUENCE [LARGE SCALE GENOMIC DNA]</scope>
    <source>
        <strain evidence="1 2">DSM 2178</strain>
    </source>
</reference>
<proteinExistence type="predicted"/>
<evidence type="ECO:0000313" key="1">
    <source>
        <dbReference type="EMBL" id="AIH04121.1"/>
    </source>
</evidence>
<dbReference type="RefSeq" id="WP_038062893.1">
    <property type="nucleotide sequence ID" value="NZ_CP008796.1"/>
</dbReference>